<keyword evidence="2" id="KW-0732">Signal</keyword>
<feature type="chain" id="PRO_5040934628" evidence="2">
    <location>
        <begin position="24"/>
        <end position="413"/>
    </location>
</feature>
<gene>
    <name evidence="3" type="ORF">OCK74_00375</name>
</gene>
<dbReference type="EMBL" id="JAOTIF010000001">
    <property type="protein sequence ID" value="MCU7547542.1"/>
    <property type="molecule type" value="Genomic_DNA"/>
</dbReference>
<accession>A0A9X2XSK0</accession>
<evidence type="ECO:0000313" key="3">
    <source>
        <dbReference type="EMBL" id="MCU7547542.1"/>
    </source>
</evidence>
<dbReference type="Proteomes" id="UP001155483">
    <property type="component" value="Unassembled WGS sequence"/>
</dbReference>
<dbReference type="RefSeq" id="WP_279294989.1">
    <property type="nucleotide sequence ID" value="NZ_JAOTIF010000001.1"/>
</dbReference>
<dbReference type="AlphaFoldDB" id="A0A9X2XSK0"/>
<feature type="compositionally biased region" description="Basic and acidic residues" evidence="1">
    <location>
        <begin position="242"/>
        <end position="256"/>
    </location>
</feature>
<evidence type="ECO:0000256" key="1">
    <source>
        <dbReference type="SAM" id="MobiDB-lite"/>
    </source>
</evidence>
<sequence>MKPSILLCSVLLALLLIAGLLHKARAQQGGCVPQDLIAHIDFGRGDNVQDFNTFPLSNYGRIWGGCPTDGHYTFTSYTSNCFEGDWFTLTEDHTPGDTDGNMLLVNAYPGGGVFFHRTISGLTGNKTYELALWLINVCRLHICCSSLSPVISFSLATPSGKNIASFRLGELEQRTSPQWRKSVSYFTMPAGETSVVLTMQDNAIGGCGNDFALDDISVRECIPLQPIVKAKPKQSTTPVVKKPTDIPKPEMKKEQVKQPVIKTAEKPAPVLKSSKDSPVHVLTVPNQKTAISTPAPQVLRSRANPLIRLIEAKPGELTISLYDNGEVDGDTVSIYHNNKLIVSKARLSQKPITFQLKVDATQPYHELIMVADNLGSIPPNTSLMIVTANDKIYKVFISSSEQKNARVVVMLKE</sequence>
<protein>
    <submittedName>
        <fullName evidence="3">Uncharacterized protein</fullName>
    </submittedName>
</protein>
<reference evidence="3" key="1">
    <citation type="submission" date="2022-09" db="EMBL/GenBank/DDBJ databases">
        <authorList>
            <person name="Yuan C."/>
            <person name="Ke Z."/>
        </authorList>
    </citation>
    <scope>NUCLEOTIDE SEQUENCE</scope>
    <source>
        <strain evidence="3">LB-8</strain>
    </source>
</reference>
<organism evidence="3 4">
    <name type="scientific">Paraflavisolibacter caeni</name>
    <dbReference type="NCBI Taxonomy" id="2982496"/>
    <lineage>
        <taxon>Bacteria</taxon>
        <taxon>Pseudomonadati</taxon>
        <taxon>Bacteroidota</taxon>
        <taxon>Chitinophagia</taxon>
        <taxon>Chitinophagales</taxon>
        <taxon>Chitinophagaceae</taxon>
        <taxon>Paraflavisolibacter</taxon>
    </lineage>
</organism>
<keyword evidence="4" id="KW-1185">Reference proteome</keyword>
<proteinExistence type="predicted"/>
<feature type="signal peptide" evidence="2">
    <location>
        <begin position="1"/>
        <end position="23"/>
    </location>
</feature>
<evidence type="ECO:0000256" key="2">
    <source>
        <dbReference type="SAM" id="SignalP"/>
    </source>
</evidence>
<comment type="caution">
    <text evidence="3">The sequence shown here is derived from an EMBL/GenBank/DDBJ whole genome shotgun (WGS) entry which is preliminary data.</text>
</comment>
<reference evidence="3" key="2">
    <citation type="submission" date="2023-04" db="EMBL/GenBank/DDBJ databases">
        <title>Paracnuella aquatica gen. nov., sp. nov., a member of the family Chitinophagaceae isolated from a hot spring.</title>
        <authorList>
            <person name="Wang C."/>
        </authorList>
    </citation>
    <scope>NUCLEOTIDE SEQUENCE</scope>
    <source>
        <strain evidence="3">LB-8</strain>
    </source>
</reference>
<feature type="region of interest" description="Disordered" evidence="1">
    <location>
        <begin position="233"/>
        <end position="258"/>
    </location>
</feature>
<evidence type="ECO:0000313" key="4">
    <source>
        <dbReference type="Proteomes" id="UP001155483"/>
    </source>
</evidence>
<name>A0A9X2XSK0_9BACT</name>